<evidence type="ECO:0000256" key="1">
    <source>
        <dbReference type="SAM" id="Phobius"/>
    </source>
</evidence>
<dbReference type="AlphaFoldDB" id="A0AAW1IA74"/>
<keyword evidence="1" id="KW-1133">Transmembrane helix</keyword>
<accession>A0AAW1IA74</accession>
<reference evidence="2 3" key="1">
    <citation type="journal article" date="2024" name="BMC Genomics">
        <title>De novo assembly and annotation of Popillia japonica's genome with initial clues to its potential as an invasive pest.</title>
        <authorList>
            <person name="Cucini C."/>
            <person name="Boschi S."/>
            <person name="Funari R."/>
            <person name="Cardaioli E."/>
            <person name="Iannotti N."/>
            <person name="Marturano G."/>
            <person name="Paoli F."/>
            <person name="Bruttini M."/>
            <person name="Carapelli A."/>
            <person name="Frati F."/>
            <person name="Nardi F."/>
        </authorList>
    </citation>
    <scope>NUCLEOTIDE SEQUENCE [LARGE SCALE GENOMIC DNA]</scope>
    <source>
        <strain evidence="2">DMR45628</strain>
    </source>
</reference>
<dbReference type="EMBL" id="JASPKY010000736">
    <property type="protein sequence ID" value="KAK9685956.1"/>
    <property type="molecule type" value="Genomic_DNA"/>
</dbReference>
<keyword evidence="1" id="KW-0812">Transmembrane</keyword>
<evidence type="ECO:0008006" key="4">
    <source>
        <dbReference type="Google" id="ProtNLM"/>
    </source>
</evidence>
<keyword evidence="3" id="KW-1185">Reference proteome</keyword>
<dbReference type="Proteomes" id="UP001458880">
    <property type="component" value="Unassembled WGS sequence"/>
</dbReference>
<gene>
    <name evidence="2" type="ORF">QE152_g37552</name>
</gene>
<organism evidence="2 3">
    <name type="scientific">Popillia japonica</name>
    <name type="common">Japanese beetle</name>
    <dbReference type="NCBI Taxonomy" id="7064"/>
    <lineage>
        <taxon>Eukaryota</taxon>
        <taxon>Metazoa</taxon>
        <taxon>Ecdysozoa</taxon>
        <taxon>Arthropoda</taxon>
        <taxon>Hexapoda</taxon>
        <taxon>Insecta</taxon>
        <taxon>Pterygota</taxon>
        <taxon>Neoptera</taxon>
        <taxon>Endopterygota</taxon>
        <taxon>Coleoptera</taxon>
        <taxon>Polyphaga</taxon>
        <taxon>Scarabaeiformia</taxon>
        <taxon>Scarabaeidae</taxon>
        <taxon>Rutelinae</taxon>
        <taxon>Popillia</taxon>
    </lineage>
</organism>
<feature type="transmembrane region" description="Helical" evidence="1">
    <location>
        <begin position="7"/>
        <end position="33"/>
    </location>
</feature>
<dbReference type="SUPFAM" id="SSF49265">
    <property type="entry name" value="Fibronectin type III"/>
    <property type="match status" value="1"/>
</dbReference>
<comment type="caution">
    <text evidence="2">The sequence shown here is derived from an EMBL/GenBank/DDBJ whole genome shotgun (WGS) entry which is preliminary data.</text>
</comment>
<keyword evidence="1" id="KW-0472">Membrane</keyword>
<proteinExistence type="predicted"/>
<sequence length="580" mass="63919">MAINKCMIVFGTLLAIGLAAIVVGFVLLLIFLVPGNDPCTRPPILPTNMIGIYTDTGDVTLSWLKQIDNTNCNVTYLLRYRVDGGPELQINTRQTEHTIVNPPLCSDILVRLWTISDIDDNISDRFLSFNYTVIPSNALVTSTGVVRLAPGIVASWQPPAILAGCSVSYHVEYFSELGTFTDATDLTSITVPENVFCFSVRVQVATVVGYTRTALAHIGHGQARPLNVNLAISPENRYRLVASWNHPNHDICAMTYNVTRLGQGGQTVVISQQQITVDIVYCVPQILTIIPSAFDFTYRGEITLVDITQLPHPNMIGTIQLDAVLQQPNIVSLHWSAIPPIVGCRITYQVDFMTELTNLTRSTSELRFDISRDLFCFSMTVDIRGYAEGILGDPTRTTIQYDLEPVQLLQLNPSGGDNSLTATWTTNIWEQRCLVAYLVTYEHGTLRETFNTSQSIATFDRAFCATTFVRVRVVFGNLQSDETSVSYDAGNPVTLPPVQNVRPSIVGTAVTVFWDVPRSLSQCNVFYTATGRNNGLGIEDTCQGTTNCLLALSNLCPNTDFTVRPTTLPGQQAAMRYSCL</sequence>
<evidence type="ECO:0000313" key="2">
    <source>
        <dbReference type="EMBL" id="KAK9685956.1"/>
    </source>
</evidence>
<evidence type="ECO:0000313" key="3">
    <source>
        <dbReference type="Proteomes" id="UP001458880"/>
    </source>
</evidence>
<dbReference type="InterPro" id="IPR036116">
    <property type="entry name" value="FN3_sf"/>
</dbReference>
<protein>
    <recommendedName>
        <fullName evidence="4">Fibronectin type-III domain-containing protein</fullName>
    </recommendedName>
</protein>
<name>A0AAW1IA74_POPJA</name>